<dbReference type="EMBL" id="JAWWNJ010000010">
    <property type="protein sequence ID" value="KAK7046293.1"/>
    <property type="molecule type" value="Genomic_DNA"/>
</dbReference>
<protein>
    <submittedName>
        <fullName evidence="3">Uncharacterized protein</fullName>
    </submittedName>
</protein>
<gene>
    <name evidence="3" type="ORF">R3P38DRAFT_3420868</name>
</gene>
<keyword evidence="4" id="KW-1185">Reference proteome</keyword>
<organism evidence="3 4">
    <name type="scientific">Favolaschia claudopus</name>
    <dbReference type="NCBI Taxonomy" id="2862362"/>
    <lineage>
        <taxon>Eukaryota</taxon>
        <taxon>Fungi</taxon>
        <taxon>Dikarya</taxon>
        <taxon>Basidiomycota</taxon>
        <taxon>Agaricomycotina</taxon>
        <taxon>Agaricomycetes</taxon>
        <taxon>Agaricomycetidae</taxon>
        <taxon>Agaricales</taxon>
        <taxon>Marasmiineae</taxon>
        <taxon>Mycenaceae</taxon>
        <taxon>Favolaschia</taxon>
    </lineage>
</organism>
<sequence length="474" mass="50436">MLLHSQTPISLSSGFVNASSISSSAVSFSSASPSNFLTTSARPSASASESDPTATIIGVSSDISTSNGTAVAIAASVGASIAASLVVLGGVFFCIRTRSSSFSSNPFKPKPCSTFTQLPNETGNESAALAWRLTSLETETTALRERVARLEARGRRSREGAVVYTNEKDDGMGMGAGRGKDCPPTRRGGGGMRRTVEMMRPFTVIISIDDAVPHLRPPVAFIFARRRCDFDTSTLAYQCSSSPSPRALHFCLLTPSSLVDFFTTTVSDAHSPSSVTFSLGLRAMERARSTSMPVHHPFTPSLSTMPFPRTSPSPAPSPAAAAAIDASTASHRRRHRHRCAANYRDPELLDSCSFPPLSLSPSALSLPPMTIKIASSVDRCGFFSSLSYWGPLAVVSAAQLSATGELKPPTAAEHGREWSIDAYGRIEGESFSVPRSVASSSLITLLGYRRQKRYDISNPAKTASIKNFEPSRPP</sequence>
<proteinExistence type="predicted"/>
<evidence type="ECO:0000313" key="4">
    <source>
        <dbReference type="Proteomes" id="UP001362999"/>
    </source>
</evidence>
<keyword evidence="2" id="KW-0812">Transmembrane</keyword>
<name>A0AAW0D4X4_9AGAR</name>
<evidence type="ECO:0000256" key="2">
    <source>
        <dbReference type="SAM" id="Phobius"/>
    </source>
</evidence>
<feature type="region of interest" description="Disordered" evidence="1">
    <location>
        <begin position="167"/>
        <end position="192"/>
    </location>
</feature>
<evidence type="ECO:0000313" key="3">
    <source>
        <dbReference type="EMBL" id="KAK7046293.1"/>
    </source>
</evidence>
<accession>A0AAW0D4X4</accession>
<keyword evidence="2" id="KW-1133">Transmembrane helix</keyword>
<comment type="caution">
    <text evidence="3">The sequence shown here is derived from an EMBL/GenBank/DDBJ whole genome shotgun (WGS) entry which is preliminary data.</text>
</comment>
<dbReference type="AlphaFoldDB" id="A0AAW0D4X4"/>
<feature type="transmembrane region" description="Helical" evidence="2">
    <location>
        <begin position="70"/>
        <end position="95"/>
    </location>
</feature>
<reference evidence="3 4" key="1">
    <citation type="journal article" date="2024" name="J Genomics">
        <title>Draft genome sequencing and assembly of Favolaschia claudopus CIRM-BRFM 2984 isolated from oak limbs.</title>
        <authorList>
            <person name="Navarro D."/>
            <person name="Drula E."/>
            <person name="Chaduli D."/>
            <person name="Cazenave R."/>
            <person name="Ahrendt S."/>
            <person name="Wang J."/>
            <person name="Lipzen A."/>
            <person name="Daum C."/>
            <person name="Barry K."/>
            <person name="Grigoriev I.V."/>
            <person name="Favel A."/>
            <person name="Rosso M.N."/>
            <person name="Martin F."/>
        </authorList>
    </citation>
    <scope>NUCLEOTIDE SEQUENCE [LARGE SCALE GENOMIC DNA]</scope>
    <source>
        <strain evidence="3 4">CIRM-BRFM 2984</strain>
    </source>
</reference>
<keyword evidence="2" id="KW-0472">Membrane</keyword>
<evidence type="ECO:0000256" key="1">
    <source>
        <dbReference type="SAM" id="MobiDB-lite"/>
    </source>
</evidence>
<dbReference type="Proteomes" id="UP001362999">
    <property type="component" value="Unassembled WGS sequence"/>
</dbReference>